<dbReference type="NCBIfam" id="TIGR01841">
    <property type="entry name" value="phasin"/>
    <property type="match status" value="1"/>
</dbReference>
<organism evidence="2 3">
    <name type="scientific">Simplicispira metamorpha</name>
    <dbReference type="NCBI Taxonomy" id="80881"/>
    <lineage>
        <taxon>Bacteria</taxon>
        <taxon>Pseudomonadati</taxon>
        <taxon>Pseudomonadota</taxon>
        <taxon>Betaproteobacteria</taxon>
        <taxon>Burkholderiales</taxon>
        <taxon>Comamonadaceae</taxon>
        <taxon>Simplicispira</taxon>
    </lineage>
</organism>
<feature type="domain" description="Phasin" evidence="1">
    <location>
        <begin position="7"/>
        <end position="103"/>
    </location>
</feature>
<keyword evidence="3" id="KW-1185">Reference proteome</keyword>
<evidence type="ECO:0000313" key="2">
    <source>
        <dbReference type="EMBL" id="TCP11330.1"/>
    </source>
</evidence>
<dbReference type="InterPro" id="IPR010127">
    <property type="entry name" value="Phasin_subfam-1"/>
</dbReference>
<sequence>MNTLNNEKIANAGKAAAEEMSQMAQTAYTGFEKLAQANLAASKAALSDSLDTLKEMAAAQSPQEALAAHAKRLQPMAAKAAEYGQTVMQIAAETGAALGKVSEGKFSTTQKAFGEMMNNAVKNAPAGTEAMMAAFTQASSVGEQAMKTAQDMAQKAFAQGNAVVTDVVAKATTVKKS</sequence>
<evidence type="ECO:0000259" key="1">
    <source>
        <dbReference type="Pfam" id="PF09361"/>
    </source>
</evidence>
<protein>
    <submittedName>
        <fullName evidence="2">Phasin family protein</fullName>
    </submittedName>
</protein>
<proteinExistence type="predicted"/>
<dbReference type="Proteomes" id="UP000295182">
    <property type="component" value="Unassembled WGS sequence"/>
</dbReference>
<reference evidence="2 3" key="1">
    <citation type="submission" date="2019-03" db="EMBL/GenBank/DDBJ databases">
        <title>Genomic Encyclopedia of Type Strains, Phase IV (KMG-IV): sequencing the most valuable type-strain genomes for metagenomic binning, comparative biology and taxonomic classification.</title>
        <authorList>
            <person name="Goeker M."/>
        </authorList>
    </citation>
    <scope>NUCLEOTIDE SEQUENCE [LARGE SCALE GENOMIC DNA]</scope>
    <source>
        <strain evidence="2 3">DSM 1837</strain>
    </source>
</reference>
<dbReference type="EMBL" id="SLXH01000045">
    <property type="protein sequence ID" value="TCP11330.1"/>
    <property type="molecule type" value="Genomic_DNA"/>
</dbReference>
<dbReference type="AlphaFoldDB" id="A0A4R2MW56"/>
<comment type="caution">
    <text evidence="2">The sequence shown here is derived from an EMBL/GenBank/DDBJ whole genome shotgun (WGS) entry which is preliminary data.</text>
</comment>
<accession>A0A4R2MW56</accession>
<dbReference type="OrthoDB" id="5298576at2"/>
<gene>
    <name evidence="2" type="ORF">EV674_1453</name>
</gene>
<dbReference type="Pfam" id="PF09361">
    <property type="entry name" value="Phasin_2"/>
    <property type="match status" value="1"/>
</dbReference>
<dbReference type="RefSeq" id="WP_119014819.1">
    <property type="nucleotide sequence ID" value="NZ_QXNC01000053.1"/>
</dbReference>
<dbReference type="InterPro" id="IPR018968">
    <property type="entry name" value="Phasin"/>
</dbReference>
<name>A0A4R2MW56_9BURK</name>
<evidence type="ECO:0000313" key="3">
    <source>
        <dbReference type="Proteomes" id="UP000295182"/>
    </source>
</evidence>